<comment type="caution">
    <text evidence="6">The sequence shown here is derived from an EMBL/GenBank/DDBJ whole genome shotgun (WGS) entry which is preliminary data.</text>
</comment>
<sequence>MSFPTTPAEVTTPAEARVDLSAIRENAALLRERAAGALLMATVKADGYGHGMVPVARAALEGGADRLGTAYVREALTLRAAGVTAPVLAWLIPPGEPLEEAVAKDVELAAGAPWLVDEIAAAAGRAGRPARVHLKIDTGNGRGGATAADWPALLERALALQAAGTVEIAGLWSHLACADIPGHPSVEVQLDAFDEAVGVAEKMGAAGPGVLRHIANSAATLTVPRARYDMVRPGIALYGLSPVPQLGDFGLRPAMTLVARVALAKRVPAGSGVSYGHLYVTDCETTLALVPLGYADGIPRHATNQAEVLAGGRRRRIAGRVCMDQFVIDVGDDPLTEGDEVILFGEGSHNEPTAQEWADSLGTITYEIVTGIGSRVPRVYR</sequence>
<dbReference type="InterPro" id="IPR020622">
    <property type="entry name" value="Ala_racemase_pyridoxalP-BS"/>
</dbReference>
<evidence type="ECO:0000256" key="3">
    <source>
        <dbReference type="ARBA" id="ARBA00023235"/>
    </source>
</evidence>
<gene>
    <name evidence="6" type="primary">alr</name>
    <name evidence="6" type="ORF">ACFOWE_05635</name>
</gene>
<feature type="active site" description="Proton acceptor; specific for D-alanine" evidence="4">
    <location>
        <position position="44"/>
    </location>
</feature>
<dbReference type="NCBIfam" id="TIGR00492">
    <property type="entry name" value="alr"/>
    <property type="match status" value="1"/>
</dbReference>
<comment type="function">
    <text evidence="4">Catalyzes the interconversion of L-alanine and D-alanine. May also act on other amino acids.</text>
</comment>
<feature type="active site" description="Proton acceptor; specific for L-alanine" evidence="4">
    <location>
        <position position="275"/>
    </location>
</feature>
<dbReference type="Gene3D" id="2.40.37.10">
    <property type="entry name" value="Lyase, Ornithine Decarboxylase, Chain A, domain 1"/>
    <property type="match status" value="1"/>
</dbReference>
<dbReference type="InterPro" id="IPR000821">
    <property type="entry name" value="Ala_racemase"/>
</dbReference>
<comment type="pathway">
    <text evidence="4">Amino-acid biosynthesis; D-alanine biosynthesis; D-alanine from L-alanine: step 1/1.</text>
</comment>
<dbReference type="SUPFAM" id="SSF51419">
    <property type="entry name" value="PLP-binding barrel"/>
    <property type="match status" value="1"/>
</dbReference>
<dbReference type="Pfam" id="PF00842">
    <property type="entry name" value="Ala_racemase_C"/>
    <property type="match status" value="1"/>
</dbReference>
<keyword evidence="3 4" id="KW-0413">Isomerase</keyword>
<dbReference type="PANTHER" id="PTHR30511">
    <property type="entry name" value="ALANINE RACEMASE"/>
    <property type="match status" value="1"/>
</dbReference>
<accession>A0ABV8I0S1</accession>
<evidence type="ECO:0000256" key="2">
    <source>
        <dbReference type="ARBA" id="ARBA00022898"/>
    </source>
</evidence>
<dbReference type="EMBL" id="JBHSBM010000011">
    <property type="protein sequence ID" value="MFC4057764.1"/>
    <property type="molecule type" value="Genomic_DNA"/>
</dbReference>
<evidence type="ECO:0000256" key="4">
    <source>
        <dbReference type="HAMAP-Rule" id="MF_01201"/>
    </source>
</evidence>
<evidence type="ECO:0000313" key="6">
    <source>
        <dbReference type="EMBL" id="MFC4057764.1"/>
    </source>
</evidence>
<name>A0ABV8I0S1_9ACTN</name>
<feature type="domain" description="Alanine racemase C-terminal" evidence="5">
    <location>
        <begin position="254"/>
        <end position="381"/>
    </location>
</feature>
<comment type="cofactor">
    <cofactor evidence="1 4">
        <name>pyridoxal 5'-phosphate</name>
        <dbReference type="ChEBI" id="CHEBI:597326"/>
    </cofactor>
</comment>
<evidence type="ECO:0000313" key="7">
    <source>
        <dbReference type="Proteomes" id="UP001595850"/>
    </source>
</evidence>
<comment type="similarity">
    <text evidence="4">Belongs to the alanine racemase family.</text>
</comment>
<dbReference type="RefSeq" id="WP_377285849.1">
    <property type="nucleotide sequence ID" value="NZ_JBHSBM010000011.1"/>
</dbReference>
<comment type="catalytic activity">
    <reaction evidence="4">
        <text>L-alanine = D-alanine</text>
        <dbReference type="Rhea" id="RHEA:20249"/>
        <dbReference type="ChEBI" id="CHEBI:57416"/>
        <dbReference type="ChEBI" id="CHEBI:57972"/>
        <dbReference type="EC" id="5.1.1.1"/>
    </reaction>
</comment>
<dbReference type="PRINTS" id="PR00992">
    <property type="entry name" value="ALARACEMASE"/>
</dbReference>
<organism evidence="6 7">
    <name type="scientific">Planomonospora corallina</name>
    <dbReference type="NCBI Taxonomy" id="1806052"/>
    <lineage>
        <taxon>Bacteria</taxon>
        <taxon>Bacillati</taxon>
        <taxon>Actinomycetota</taxon>
        <taxon>Actinomycetes</taxon>
        <taxon>Streptosporangiales</taxon>
        <taxon>Streptosporangiaceae</taxon>
        <taxon>Planomonospora</taxon>
    </lineage>
</organism>
<dbReference type="SUPFAM" id="SSF50621">
    <property type="entry name" value="Alanine racemase C-terminal domain-like"/>
    <property type="match status" value="1"/>
</dbReference>
<protein>
    <recommendedName>
        <fullName evidence="4">Alanine racemase</fullName>
        <ecNumber evidence="4">5.1.1.1</ecNumber>
    </recommendedName>
</protein>
<keyword evidence="7" id="KW-1185">Reference proteome</keyword>
<evidence type="ECO:0000259" key="5">
    <source>
        <dbReference type="SMART" id="SM01005"/>
    </source>
</evidence>
<proteinExistence type="inferred from homology"/>
<dbReference type="GO" id="GO:0008784">
    <property type="term" value="F:alanine racemase activity"/>
    <property type="evidence" value="ECO:0007669"/>
    <property type="project" value="UniProtKB-EC"/>
</dbReference>
<dbReference type="InterPro" id="IPR029066">
    <property type="entry name" value="PLP-binding_barrel"/>
</dbReference>
<feature type="modified residue" description="N6-(pyridoxal phosphate)lysine" evidence="4">
    <location>
        <position position="44"/>
    </location>
</feature>
<dbReference type="PANTHER" id="PTHR30511:SF0">
    <property type="entry name" value="ALANINE RACEMASE, CATABOLIC-RELATED"/>
    <property type="match status" value="1"/>
</dbReference>
<dbReference type="Proteomes" id="UP001595850">
    <property type="component" value="Unassembled WGS sequence"/>
</dbReference>
<dbReference type="Gene3D" id="3.20.20.10">
    <property type="entry name" value="Alanine racemase"/>
    <property type="match status" value="1"/>
</dbReference>
<reference evidence="7" key="1">
    <citation type="journal article" date="2019" name="Int. J. Syst. Evol. Microbiol.">
        <title>The Global Catalogue of Microorganisms (GCM) 10K type strain sequencing project: providing services to taxonomists for standard genome sequencing and annotation.</title>
        <authorList>
            <consortium name="The Broad Institute Genomics Platform"/>
            <consortium name="The Broad Institute Genome Sequencing Center for Infectious Disease"/>
            <person name="Wu L."/>
            <person name="Ma J."/>
        </authorList>
    </citation>
    <scope>NUCLEOTIDE SEQUENCE [LARGE SCALE GENOMIC DNA]</scope>
    <source>
        <strain evidence="7">TBRC 4489</strain>
    </source>
</reference>
<dbReference type="EC" id="5.1.1.1" evidence="4"/>
<dbReference type="InterPro" id="IPR009006">
    <property type="entry name" value="Ala_racemase/Decarboxylase_C"/>
</dbReference>
<dbReference type="PROSITE" id="PS00395">
    <property type="entry name" value="ALANINE_RACEMASE"/>
    <property type="match status" value="1"/>
</dbReference>
<dbReference type="SMART" id="SM01005">
    <property type="entry name" value="Ala_racemase_C"/>
    <property type="match status" value="1"/>
</dbReference>
<dbReference type="InterPro" id="IPR011079">
    <property type="entry name" value="Ala_racemase_C"/>
</dbReference>
<dbReference type="HAMAP" id="MF_01201">
    <property type="entry name" value="Ala_racemase"/>
    <property type="match status" value="1"/>
</dbReference>
<feature type="binding site" evidence="4">
    <location>
        <position position="142"/>
    </location>
    <ligand>
        <name>substrate</name>
    </ligand>
</feature>
<evidence type="ECO:0000256" key="1">
    <source>
        <dbReference type="ARBA" id="ARBA00001933"/>
    </source>
</evidence>
<keyword evidence="2 4" id="KW-0663">Pyridoxal phosphate</keyword>
<dbReference type="InterPro" id="IPR001608">
    <property type="entry name" value="Ala_racemase_N"/>
</dbReference>
<dbReference type="CDD" id="cd00430">
    <property type="entry name" value="PLPDE_III_AR"/>
    <property type="match status" value="1"/>
</dbReference>
<feature type="binding site" evidence="4">
    <location>
        <position position="323"/>
    </location>
    <ligand>
        <name>substrate</name>
    </ligand>
</feature>
<dbReference type="Pfam" id="PF01168">
    <property type="entry name" value="Ala_racemase_N"/>
    <property type="match status" value="1"/>
</dbReference>